<dbReference type="Proteomes" id="UP000789702">
    <property type="component" value="Unassembled WGS sequence"/>
</dbReference>
<keyword evidence="2" id="KW-1185">Reference proteome</keyword>
<evidence type="ECO:0000313" key="2">
    <source>
        <dbReference type="Proteomes" id="UP000789702"/>
    </source>
</evidence>
<protein>
    <submittedName>
        <fullName evidence="1">205_t:CDS:1</fullName>
    </submittedName>
</protein>
<accession>A0ACA9NTG0</accession>
<name>A0ACA9NTG0_9GLOM</name>
<feature type="non-terminal residue" evidence="1">
    <location>
        <position position="58"/>
    </location>
</feature>
<organism evidence="1 2">
    <name type="scientific">Dentiscutata heterogama</name>
    <dbReference type="NCBI Taxonomy" id="1316150"/>
    <lineage>
        <taxon>Eukaryota</taxon>
        <taxon>Fungi</taxon>
        <taxon>Fungi incertae sedis</taxon>
        <taxon>Mucoromycota</taxon>
        <taxon>Glomeromycotina</taxon>
        <taxon>Glomeromycetes</taxon>
        <taxon>Diversisporales</taxon>
        <taxon>Gigasporaceae</taxon>
        <taxon>Dentiscutata</taxon>
    </lineage>
</organism>
<dbReference type="EMBL" id="CAJVPU010019094">
    <property type="protein sequence ID" value="CAG8669717.1"/>
    <property type="molecule type" value="Genomic_DNA"/>
</dbReference>
<reference evidence="1" key="1">
    <citation type="submission" date="2021-06" db="EMBL/GenBank/DDBJ databases">
        <authorList>
            <person name="Kallberg Y."/>
            <person name="Tangrot J."/>
            <person name="Rosling A."/>
        </authorList>
    </citation>
    <scope>NUCLEOTIDE SEQUENCE</scope>
    <source>
        <strain evidence="1">IL203A</strain>
    </source>
</reference>
<sequence>MQNTNQIDAQFQATFKKYKKNLIDRCISFSSSNHEEIIYKGDGTRVIKIYDTFANMDM</sequence>
<proteinExistence type="predicted"/>
<evidence type="ECO:0000313" key="1">
    <source>
        <dbReference type="EMBL" id="CAG8669717.1"/>
    </source>
</evidence>
<gene>
    <name evidence="1" type="ORF">DHETER_LOCUS10128</name>
</gene>
<comment type="caution">
    <text evidence="1">The sequence shown here is derived from an EMBL/GenBank/DDBJ whole genome shotgun (WGS) entry which is preliminary data.</text>
</comment>